<accession>A0AAV7E838</accession>
<proteinExistence type="predicted"/>
<keyword evidence="2" id="KW-1185">Reference proteome</keyword>
<dbReference type="AlphaFoldDB" id="A0AAV7E838"/>
<evidence type="ECO:0000313" key="2">
    <source>
        <dbReference type="Proteomes" id="UP000825729"/>
    </source>
</evidence>
<organism evidence="1 2">
    <name type="scientific">Aristolochia fimbriata</name>
    <name type="common">White veined hardy Dutchman's pipe vine</name>
    <dbReference type="NCBI Taxonomy" id="158543"/>
    <lineage>
        <taxon>Eukaryota</taxon>
        <taxon>Viridiplantae</taxon>
        <taxon>Streptophyta</taxon>
        <taxon>Embryophyta</taxon>
        <taxon>Tracheophyta</taxon>
        <taxon>Spermatophyta</taxon>
        <taxon>Magnoliopsida</taxon>
        <taxon>Magnoliidae</taxon>
        <taxon>Piperales</taxon>
        <taxon>Aristolochiaceae</taxon>
        <taxon>Aristolochia</taxon>
    </lineage>
</organism>
<protein>
    <submittedName>
        <fullName evidence="1">Uncharacterized protein</fullName>
    </submittedName>
</protein>
<dbReference type="EMBL" id="JAINDJ010000006">
    <property type="protein sequence ID" value="KAG9444265.1"/>
    <property type="molecule type" value="Genomic_DNA"/>
</dbReference>
<gene>
    <name evidence="1" type="ORF">H6P81_015605</name>
</gene>
<name>A0AAV7E838_ARIFI</name>
<comment type="caution">
    <text evidence="1">The sequence shown here is derived from an EMBL/GenBank/DDBJ whole genome shotgun (WGS) entry which is preliminary data.</text>
</comment>
<reference evidence="1 2" key="1">
    <citation type="submission" date="2021-07" db="EMBL/GenBank/DDBJ databases">
        <title>The Aristolochia fimbriata genome: insights into angiosperm evolution, floral development and chemical biosynthesis.</title>
        <authorList>
            <person name="Jiao Y."/>
        </authorList>
    </citation>
    <scope>NUCLEOTIDE SEQUENCE [LARGE SCALE GENOMIC DNA]</scope>
    <source>
        <strain evidence="1">IBCAS-2021</strain>
        <tissue evidence="1">Leaf</tissue>
    </source>
</reference>
<sequence>MLSPTHEGRSHLLSYRITLGRASAPFGFPFTSRDTGSELASSDADVKGFCRADSAFVVKAVSTLESSEVATLFGQARVSSALKGIEIGE</sequence>
<evidence type="ECO:0000313" key="1">
    <source>
        <dbReference type="EMBL" id="KAG9444265.1"/>
    </source>
</evidence>
<dbReference type="Proteomes" id="UP000825729">
    <property type="component" value="Unassembled WGS sequence"/>
</dbReference>